<dbReference type="Proteomes" id="UP000034455">
    <property type="component" value="Unassembled WGS sequence"/>
</dbReference>
<dbReference type="EMBL" id="LAKJ01000045">
    <property type="protein sequence ID" value="KKI62578.1"/>
    <property type="molecule type" value="Genomic_DNA"/>
</dbReference>
<dbReference type="AlphaFoldDB" id="A0A0M2NY20"/>
<dbReference type="Pfam" id="PF21205">
    <property type="entry name" value="Rep3_C"/>
    <property type="match status" value="1"/>
</dbReference>
<reference evidence="2 3" key="1">
    <citation type="submission" date="2015-03" db="EMBL/GenBank/DDBJ databases">
        <title>Genome Assembly of Staphylococcus cohnii subsp. cohnii strain G22B2.</title>
        <authorList>
            <person name="Nair G."/>
            <person name="Kaur G."/>
            <person name="Khatri I."/>
            <person name="Singh N.K."/>
            <person name="Sathyabama S."/>
            <person name="Maurya S.K."/>
            <person name="Subramanian S."/>
            <person name="Agrewala J.N."/>
            <person name="Mayilraj S."/>
        </authorList>
    </citation>
    <scope>NUCLEOTIDE SEQUENCE [LARGE SCALE GENOMIC DNA]</scope>
    <source>
        <strain evidence="2 3">G22B2</strain>
    </source>
</reference>
<name>A0A0M2NY20_STACC</name>
<evidence type="ECO:0000256" key="1">
    <source>
        <dbReference type="SAM" id="MobiDB-lite"/>
    </source>
</evidence>
<dbReference type="Gene3D" id="1.10.10.10">
    <property type="entry name" value="Winged helix-like DNA-binding domain superfamily/Winged helix DNA-binding domain"/>
    <property type="match status" value="1"/>
</dbReference>
<accession>A0A0M2NY20</accession>
<dbReference type="SUPFAM" id="SSF46785">
    <property type="entry name" value="Winged helix' DNA-binding domain"/>
    <property type="match status" value="1"/>
</dbReference>
<organism evidence="2 3">
    <name type="scientific">Staphylococcus cohnii subsp. cohnii</name>
    <dbReference type="NCBI Taxonomy" id="74704"/>
    <lineage>
        <taxon>Bacteria</taxon>
        <taxon>Bacillati</taxon>
        <taxon>Bacillota</taxon>
        <taxon>Bacilli</taxon>
        <taxon>Bacillales</taxon>
        <taxon>Staphylococcaceae</taxon>
        <taxon>Staphylococcus</taxon>
        <taxon>Staphylococcus cohnii species complex</taxon>
    </lineage>
</organism>
<comment type="caution">
    <text evidence="2">The sequence shown here is derived from an EMBL/GenBank/DDBJ whole genome shotgun (WGS) entry which is preliminary data.</text>
</comment>
<feature type="compositionally biased region" description="Basic and acidic residues" evidence="1">
    <location>
        <begin position="135"/>
        <end position="145"/>
    </location>
</feature>
<proteinExistence type="predicted"/>
<protein>
    <submittedName>
        <fullName evidence="2">Replication protein Rep</fullName>
    </submittedName>
</protein>
<dbReference type="InterPro" id="IPR036390">
    <property type="entry name" value="WH_DNA-bd_sf"/>
</dbReference>
<evidence type="ECO:0000313" key="2">
    <source>
        <dbReference type="EMBL" id="KKI62578.1"/>
    </source>
</evidence>
<sequence>MTHLKSTYSKNMFRLLKQYKHTGYFKIQIDDFKELLDVPDSYRMTHINQKVLTPIIKELGSIFKELNITKIKAKKGRKIEWLEFSFTPEKRIHSKRQPYMANKNFSKKNLNREITPAWLKKHQTTNHQNAEYTEEERQAFLEKMNKSKQSQMD</sequence>
<dbReference type="InterPro" id="IPR036388">
    <property type="entry name" value="WH-like_DNA-bd_sf"/>
</dbReference>
<gene>
    <name evidence="2" type="ORF">UF66_2226</name>
</gene>
<dbReference type="PATRIC" id="fig|74704.6.peg.2292"/>
<feature type="region of interest" description="Disordered" evidence="1">
    <location>
        <begin position="122"/>
        <end position="153"/>
    </location>
</feature>
<evidence type="ECO:0000313" key="3">
    <source>
        <dbReference type="Proteomes" id="UP000034455"/>
    </source>
</evidence>